<proteinExistence type="predicted"/>
<reference evidence="1 2" key="1">
    <citation type="submission" date="2015-09" db="EMBL/GenBank/DDBJ databases">
        <title>Trachymyrmex cornetzi WGS genome.</title>
        <authorList>
            <person name="Nygaard S."/>
            <person name="Hu H."/>
            <person name="Boomsma J."/>
            <person name="Zhang G."/>
        </authorList>
    </citation>
    <scope>NUCLEOTIDE SEQUENCE [LARGE SCALE GENOMIC DNA]</scope>
    <source>
        <strain evidence="1">Tcor2-1</strain>
        <tissue evidence="1">Whole body</tissue>
    </source>
</reference>
<keyword evidence="2" id="KW-1185">Reference proteome</keyword>
<evidence type="ECO:0000313" key="2">
    <source>
        <dbReference type="Proteomes" id="UP000078492"/>
    </source>
</evidence>
<gene>
    <name evidence="1" type="ORF">ALC57_03568</name>
</gene>
<dbReference type="EMBL" id="KQ978957">
    <property type="protein sequence ID" value="KYN27224.1"/>
    <property type="molecule type" value="Genomic_DNA"/>
</dbReference>
<protein>
    <submittedName>
        <fullName evidence="1">Uncharacterized protein</fullName>
    </submittedName>
</protein>
<evidence type="ECO:0000313" key="1">
    <source>
        <dbReference type="EMBL" id="KYN27224.1"/>
    </source>
</evidence>
<feature type="non-terminal residue" evidence="1">
    <location>
        <position position="1"/>
    </location>
</feature>
<organism evidence="1 2">
    <name type="scientific">Trachymyrmex cornetzi</name>
    <dbReference type="NCBI Taxonomy" id="471704"/>
    <lineage>
        <taxon>Eukaryota</taxon>
        <taxon>Metazoa</taxon>
        <taxon>Ecdysozoa</taxon>
        <taxon>Arthropoda</taxon>
        <taxon>Hexapoda</taxon>
        <taxon>Insecta</taxon>
        <taxon>Pterygota</taxon>
        <taxon>Neoptera</taxon>
        <taxon>Endopterygota</taxon>
        <taxon>Hymenoptera</taxon>
        <taxon>Apocrita</taxon>
        <taxon>Aculeata</taxon>
        <taxon>Formicoidea</taxon>
        <taxon>Formicidae</taxon>
        <taxon>Myrmicinae</taxon>
        <taxon>Trachymyrmex</taxon>
    </lineage>
</organism>
<name>A0A195EH86_9HYME</name>
<accession>A0A195EH86</accession>
<dbReference type="AlphaFoldDB" id="A0A195EH86"/>
<sequence length="103" mass="11826">ISKDDLKGFRYSTLLVDHSAIDFRSLFKAEHAAPASKTKILKSKGPRTLGYTREINDMCYNSTTHIYLLKHEKQLYLLFFLCTILHIFKKITSDSLTVATMPN</sequence>
<dbReference type="Proteomes" id="UP000078492">
    <property type="component" value="Unassembled WGS sequence"/>
</dbReference>